<evidence type="ECO:0000256" key="2">
    <source>
        <dbReference type="SAM" id="Phobius"/>
    </source>
</evidence>
<dbReference type="Proteomes" id="UP000053800">
    <property type="component" value="Unassembled WGS sequence"/>
</dbReference>
<organism evidence="3 4">
    <name type="scientific">Cryptococcus bacillisporus CA1873</name>
    <dbReference type="NCBI Taxonomy" id="1296111"/>
    <lineage>
        <taxon>Eukaryota</taxon>
        <taxon>Fungi</taxon>
        <taxon>Dikarya</taxon>
        <taxon>Basidiomycota</taxon>
        <taxon>Agaricomycotina</taxon>
        <taxon>Tremellomycetes</taxon>
        <taxon>Tremellales</taxon>
        <taxon>Cryptococcaceae</taxon>
        <taxon>Cryptococcus</taxon>
        <taxon>Cryptococcus gattii species complex</taxon>
    </lineage>
</organism>
<keyword evidence="4" id="KW-1185">Reference proteome</keyword>
<reference evidence="3 4" key="1">
    <citation type="submission" date="2015-01" db="EMBL/GenBank/DDBJ databases">
        <title>The Genome Sequence of Cryptococcus gattii CA1873.</title>
        <authorList>
            <consortium name="The Broad Institute Genomics Platform"/>
            <person name="Cuomo C."/>
            <person name="Litvintseva A."/>
            <person name="Chen Y."/>
            <person name="Heitman J."/>
            <person name="Sun S."/>
            <person name="Springer D."/>
            <person name="Dromer F."/>
            <person name="Young S."/>
            <person name="Zeng Q."/>
            <person name="Gargeya S."/>
            <person name="Abouelleil A."/>
            <person name="Alvarado L."/>
            <person name="Chapman S.B."/>
            <person name="Gainer-Dewar J."/>
            <person name="Goldberg J."/>
            <person name="Griggs A."/>
            <person name="Gujja S."/>
            <person name="Hansen M."/>
            <person name="Howarth C."/>
            <person name="Imamovic A."/>
            <person name="Larimer J."/>
            <person name="Murphy C."/>
            <person name="Naylor J."/>
            <person name="Pearson M."/>
            <person name="Priest M."/>
            <person name="Roberts A."/>
            <person name="Saif S."/>
            <person name="Shea T."/>
            <person name="Sykes S."/>
            <person name="Wortman J."/>
            <person name="Nusbaum C."/>
            <person name="Birren B."/>
        </authorList>
    </citation>
    <scope>NUCLEOTIDE SEQUENCE [LARGE SCALE GENOMIC DNA]</scope>
    <source>
        <strain evidence="3 4">CA1873</strain>
    </source>
</reference>
<proteinExistence type="predicted"/>
<keyword evidence="2" id="KW-1133">Transmembrane helix</keyword>
<evidence type="ECO:0000313" key="3">
    <source>
        <dbReference type="EMBL" id="KIR59134.1"/>
    </source>
</evidence>
<feature type="transmembrane region" description="Helical" evidence="2">
    <location>
        <begin position="30"/>
        <end position="47"/>
    </location>
</feature>
<protein>
    <submittedName>
        <fullName evidence="3">Uncharacterized protein</fullName>
    </submittedName>
</protein>
<evidence type="ECO:0000313" key="4">
    <source>
        <dbReference type="Proteomes" id="UP000053800"/>
    </source>
</evidence>
<feature type="compositionally biased region" description="Polar residues" evidence="1">
    <location>
        <begin position="121"/>
        <end position="137"/>
    </location>
</feature>
<gene>
    <name evidence="3" type="ORF">I314_05118</name>
</gene>
<evidence type="ECO:0000256" key="1">
    <source>
        <dbReference type="SAM" id="MobiDB-lite"/>
    </source>
</evidence>
<feature type="region of interest" description="Disordered" evidence="1">
    <location>
        <begin position="109"/>
        <end position="144"/>
    </location>
</feature>
<name>A0ABR5B708_CRYGA</name>
<keyword evidence="2" id="KW-0812">Transmembrane</keyword>
<dbReference type="EMBL" id="KN848902">
    <property type="protein sequence ID" value="KIR59134.1"/>
    <property type="molecule type" value="Genomic_DNA"/>
</dbReference>
<sequence length="144" mass="16053">MASSSISQSLCNTIFTRLFPRPMLSTLRHYWPLFIFGTMIEFVTFFLVHPDLFTLVVCLKTTILLGIWLGREDRGVFLTIKLRGKGILPEDIGMGPVIGINSKEKEEKSIGCGTVRETKPAQENNNEGGKSKFSTAEQGLVEDV</sequence>
<feature type="transmembrane region" description="Helical" evidence="2">
    <location>
        <begin position="53"/>
        <end position="70"/>
    </location>
</feature>
<keyword evidence="2" id="KW-0472">Membrane</keyword>
<accession>A0ABR5B708</accession>